<dbReference type="AlphaFoldDB" id="A0AAE3A1R0"/>
<evidence type="ECO:0000313" key="1">
    <source>
        <dbReference type="EMBL" id="MCC2121407.1"/>
    </source>
</evidence>
<sequence length="262" mass="29921">MNTNEPCAAVFPVDEDFMRLPNNDVIQLEGRQQKITYYLTLGGWNISSPNHIINVIDKFDFSQLDVLVLVNSYHFLEHRVIEDIIRIAAQNNIEIYWARDDRDVDRQAIEEMSDELKVCTSFICNEVAADISTVLHNFDIPIVSIAGVGPYVQKFQVGLKLRNDFVSAGYKTLYISSRREGVLFGARIFPEFLFENGMSFSEKIYGINHYIEKLCREEQPDVVLISVPGETMELSQKHKLDFGYLASIVFSAIKPDVSILNL</sequence>
<protein>
    <submittedName>
        <fullName evidence="1">Uncharacterized protein</fullName>
    </submittedName>
</protein>
<proteinExistence type="predicted"/>
<evidence type="ECO:0000313" key="2">
    <source>
        <dbReference type="Proteomes" id="UP001197795"/>
    </source>
</evidence>
<reference evidence="1 2" key="1">
    <citation type="submission" date="2021-10" db="EMBL/GenBank/DDBJ databases">
        <title>Anaerobic single-cell dispensing facilitates the cultivation of human gut bacteria.</title>
        <authorList>
            <person name="Afrizal A."/>
        </authorList>
    </citation>
    <scope>NUCLEOTIDE SEQUENCE [LARGE SCALE GENOMIC DNA]</scope>
    <source>
        <strain evidence="1 2">CLA-AA-H273</strain>
    </source>
</reference>
<dbReference type="Proteomes" id="UP001197795">
    <property type="component" value="Unassembled WGS sequence"/>
</dbReference>
<organism evidence="1 2">
    <name type="scientific">Waltera acetigignens</name>
    <dbReference type="NCBI Taxonomy" id="2981769"/>
    <lineage>
        <taxon>Bacteria</taxon>
        <taxon>Bacillati</taxon>
        <taxon>Bacillota</taxon>
        <taxon>Clostridia</taxon>
        <taxon>Lachnospirales</taxon>
        <taxon>Lachnospiraceae</taxon>
        <taxon>Waltera</taxon>
    </lineage>
</organism>
<comment type="caution">
    <text evidence="1">The sequence shown here is derived from an EMBL/GenBank/DDBJ whole genome shotgun (WGS) entry which is preliminary data.</text>
</comment>
<dbReference type="EMBL" id="JAJEPV010000083">
    <property type="protein sequence ID" value="MCC2121407.1"/>
    <property type="molecule type" value="Genomic_DNA"/>
</dbReference>
<gene>
    <name evidence="1" type="ORF">LKD75_17795</name>
</gene>
<dbReference type="RefSeq" id="WP_227734046.1">
    <property type="nucleotide sequence ID" value="NZ_JAJEPV010000083.1"/>
</dbReference>
<name>A0AAE3A1R0_9FIRM</name>
<accession>A0AAE3A1R0</accession>
<keyword evidence="2" id="KW-1185">Reference proteome</keyword>